<keyword evidence="2" id="KW-1185">Reference proteome</keyword>
<accession>A0A9J5VZ87</accession>
<proteinExistence type="predicted"/>
<dbReference type="AlphaFoldDB" id="A0A9J5VZ87"/>
<organism evidence="1 2">
    <name type="scientific">Solanum commersonii</name>
    <name type="common">Commerson's wild potato</name>
    <name type="synonym">Commerson's nightshade</name>
    <dbReference type="NCBI Taxonomy" id="4109"/>
    <lineage>
        <taxon>Eukaryota</taxon>
        <taxon>Viridiplantae</taxon>
        <taxon>Streptophyta</taxon>
        <taxon>Embryophyta</taxon>
        <taxon>Tracheophyta</taxon>
        <taxon>Spermatophyta</taxon>
        <taxon>Magnoliopsida</taxon>
        <taxon>eudicotyledons</taxon>
        <taxon>Gunneridae</taxon>
        <taxon>Pentapetalae</taxon>
        <taxon>asterids</taxon>
        <taxon>lamiids</taxon>
        <taxon>Solanales</taxon>
        <taxon>Solanaceae</taxon>
        <taxon>Solanoideae</taxon>
        <taxon>Solaneae</taxon>
        <taxon>Solanum</taxon>
    </lineage>
</organism>
<name>A0A9J5VZ87_SOLCO</name>
<gene>
    <name evidence="1" type="ORF">H5410_064497</name>
</gene>
<evidence type="ECO:0000313" key="2">
    <source>
        <dbReference type="Proteomes" id="UP000824120"/>
    </source>
</evidence>
<reference evidence="1" key="1">
    <citation type="submission" date="2020-09" db="EMBL/GenBank/DDBJ databases">
        <title>De no assembly of potato wild relative species, Solanum commersonii.</title>
        <authorList>
            <person name="Cho K."/>
        </authorList>
    </citation>
    <scope>NUCLEOTIDE SEQUENCE</scope>
    <source>
        <strain evidence="1">LZ3.2</strain>
        <tissue evidence="1">Leaf</tissue>
    </source>
</reference>
<dbReference type="EMBL" id="JACXVP010000108">
    <property type="protein sequence ID" value="KAG5568489.1"/>
    <property type="molecule type" value="Genomic_DNA"/>
</dbReference>
<dbReference type="OrthoDB" id="1298693at2759"/>
<protein>
    <submittedName>
        <fullName evidence="1">Uncharacterized protein</fullName>
    </submittedName>
</protein>
<dbReference type="Proteomes" id="UP000824120">
    <property type="component" value="Unassembled WGS sequence"/>
</dbReference>
<sequence>MWDSRVWMGSCVEEGKYSITYKFEICAHDGFVGFFGVYAPHTEMEPECSEEIAAAQSYVEAPVTRWGLQHRRNNGEERIALMLQCGDWEQRKAYFKFENRWLNVLSKVTFGNLTKKNNLLSELAETDPIRMIVVPTEDEMMIRATASTKLEELAKNEESSGDSKSVKGYGKTSWRPPFVITNFPRISQEEQEWMRDHFRKRLYTSSNYAMETKPPSDLVLLCFFKECLGIIKSDVMQTIHNFHRMKCLKDPECHFCGINPKPPGRGTQGF</sequence>
<evidence type="ECO:0000313" key="1">
    <source>
        <dbReference type="EMBL" id="KAG5568489.1"/>
    </source>
</evidence>
<comment type="caution">
    <text evidence="1">The sequence shown here is derived from an EMBL/GenBank/DDBJ whole genome shotgun (WGS) entry which is preliminary data.</text>
</comment>